<organism evidence="1">
    <name type="scientific">Amphimedon queenslandica</name>
    <name type="common">Sponge</name>
    <dbReference type="NCBI Taxonomy" id="400682"/>
    <lineage>
        <taxon>Eukaryota</taxon>
        <taxon>Metazoa</taxon>
        <taxon>Porifera</taxon>
        <taxon>Demospongiae</taxon>
        <taxon>Heteroscleromorpha</taxon>
        <taxon>Haplosclerida</taxon>
        <taxon>Niphatidae</taxon>
        <taxon>Amphimedon</taxon>
    </lineage>
</organism>
<dbReference type="InParanoid" id="A0A1X7TFT4"/>
<protein>
    <submittedName>
        <fullName evidence="1">Uncharacterized protein</fullName>
    </submittedName>
</protein>
<accession>A0A1X7TFT4</accession>
<dbReference type="OMA" id="RHENDKR"/>
<reference evidence="1" key="1">
    <citation type="submission" date="2017-05" db="UniProtKB">
        <authorList>
            <consortium name="EnsemblMetazoa"/>
        </authorList>
    </citation>
    <scope>IDENTIFICATION</scope>
</reference>
<dbReference type="AlphaFoldDB" id="A0A1X7TFT4"/>
<dbReference type="EnsemblMetazoa" id="Aqu2.1.13533_001">
    <property type="protein sequence ID" value="Aqu2.1.13533_001"/>
    <property type="gene ID" value="Aqu2.1.13533"/>
</dbReference>
<evidence type="ECO:0000313" key="1">
    <source>
        <dbReference type="EnsemblMetazoa" id="Aqu2.1.13533_001"/>
    </source>
</evidence>
<proteinExistence type="predicted"/>
<sequence length="117" mass="13448">METPLSTTYRRHENDKRRQYEQRVTQVEHSSFVPLVFSATGGMSKSTSNFYRHLAQKLSTKRDEHLSMTLGLLRCRLSFALLRSAIMCIRGVRSSQHKPVLGSPFDLQLAESRLSFC</sequence>
<name>A0A1X7TFT4_AMPQE</name>